<dbReference type="GO" id="GO:0045552">
    <property type="term" value="F:dihydroflavanol 4-reductase activity"/>
    <property type="evidence" value="ECO:0007669"/>
    <property type="project" value="UniProtKB-EC"/>
</dbReference>
<dbReference type="PANTHER" id="PTHR48079:SF6">
    <property type="entry name" value="NAD(P)-BINDING DOMAIN-CONTAINING PROTEIN-RELATED"/>
    <property type="match status" value="1"/>
</dbReference>
<organism evidence="2 3">
    <name type="scientific">Tenacibaculum vairaonense</name>
    <dbReference type="NCBI Taxonomy" id="3137860"/>
    <lineage>
        <taxon>Bacteria</taxon>
        <taxon>Pseudomonadati</taxon>
        <taxon>Bacteroidota</taxon>
        <taxon>Flavobacteriia</taxon>
        <taxon>Flavobacteriales</taxon>
        <taxon>Flavobacteriaceae</taxon>
        <taxon>Tenacibaculum</taxon>
    </lineage>
</organism>
<protein>
    <submittedName>
        <fullName evidence="2">Dihydroflavonol-4-reductase</fullName>
        <ecNumber evidence="2">1.1.1.219</ecNumber>
    </submittedName>
</protein>
<accession>A0ABP1FF59</accession>
<name>A0ABP1FF59_9FLAO</name>
<dbReference type="RefSeq" id="WP_348738672.1">
    <property type="nucleotide sequence ID" value="NZ_CAXJRC010000022.1"/>
</dbReference>
<keyword evidence="2" id="KW-0560">Oxidoreductase</keyword>
<sequence length="336" mass="37777">MILVTGGTGLVGSHLLYHLAVANEEIIAIYRTEDRINNVKKIFSYYTKNTSSLLTKIKWIKADITDIPSLKTVFSHAITKVYHCAALVSFNPKDYKKMRRVNIDGTANIVNFCIDSNIEKLCFVSSIAAIGDSINGKPITESNEWIDHEENHGYAITKYGAEIEVWRGSQEGINIVIVNPGVILGSGFWEEGSGKLFKQIYNGFKFYTEGVTGFVAIQDVVKAMITLTNSTITNERFILVSENKSFKEILFSIADGFKKKRPSIKIGKFTSNIAWRIDWVLSKVIRKSPLLTKNSAKSAHNKTYYSSNKIKKSNISFEFTPIEESIHSICADYTRN</sequence>
<dbReference type="Pfam" id="PF01370">
    <property type="entry name" value="Epimerase"/>
    <property type="match status" value="1"/>
</dbReference>
<dbReference type="InterPro" id="IPR051783">
    <property type="entry name" value="NAD(P)-dependent_oxidoreduct"/>
</dbReference>
<evidence type="ECO:0000313" key="3">
    <source>
        <dbReference type="Proteomes" id="UP001497602"/>
    </source>
</evidence>
<gene>
    <name evidence="2" type="ORF">T190115A13A_20274</name>
</gene>
<evidence type="ECO:0000259" key="1">
    <source>
        <dbReference type="Pfam" id="PF01370"/>
    </source>
</evidence>
<feature type="domain" description="NAD-dependent epimerase/dehydratase" evidence="1">
    <location>
        <begin position="2"/>
        <end position="229"/>
    </location>
</feature>
<dbReference type="InterPro" id="IPR036291">
    <property type="entry name" value="NAD(P)-bd_dom_sf"/>
</dbReference>
<dbReference type="PANTHER" id="PTHR48079">
    <property type="entry name" value="PROTEIN YEEZ"/>
    <property type="match status" value="1"/>
</dbReference>
<reference evidence="2 3" key="1">
    <citation type="submission" date="2024-05" db="EMBL/GenBank/DDBJ databases">
        <authorList>
            <person name="Duchaud E."/>
        </authorList>
    </citation>
    <scope>NUCLEOTIDE SEQUENCE [LARGE SCALE GENOMIC DNA]</scope>
    <source>
        <strain evidence="2">Ena-SAMPLE-TAB-13-05-2024-13:56:06:370-140305</strain>
    </source>
</reference>
<comment type="caution">
    <text evidence="2">The sequence shown here is derived from an EMBL/GenBank/DDBJ whole genome shotgun (WGS) entry which is preliminary data.</text>
</comment>
<dbReference type="EMBL" id="CAXJRC010000022">
    <property type="protein sequence ID" value="CAL2106994.1"/>
    <property type="molecule type" value="Genomic_DNA"/>
</dbReference>
<dbReference type="Proteomes" id="UP001497602">
    <property type="component" value="Unassembled WGS sequence"/>
</dbReference>
<proteinExistence type="predicted"/>
<dbReference type="Gene3D" id="3.40.50.720">
    <property type="entry name" value="NAD(P)-binding Rossmann-like Domain"/>
    <property type="match status" value="1"/>
</dbReference>
<dbReference type="EC" id="1.1.1.219" evidence="2"/>
<dbReference type="SUPFAM" id="SSF51735">
    <property type="entry name" value="NAD(P)-binding Rossmann-fold domains"/>
    <property type="match status" value="1"/>
</dbReference>
<dbReference type="InterPro" id="IPR001509">
    <property type="entry name" value="Epimerase_deHydtase"/>
</dbReference>
<keyword evidence="3" id="KW-1185">Reference proteome</keyword>
<evidence type="ECO:0000313" key="2">
    <source>
        <dbReference type="EMBL" id="CAL2106994.1"/>
    </source>
</evidence>